<keyword evidence="6" id="KW-1185">Reference proteome</keyword>
<dbReference type="AlphaFoldDB" id="A0A151ZHF9"/>
<comment type="caution">
    <text evidence="5">The sequence shown here is derived from an EMBL/GenBank/DDBJ whole genome shotgun (WGS) entry which is preliminary data.</text>
</comment>
<keyword evidence="3" id="KW-0235">DNA replication</keyword>
<dbReference type="InParanoid" id="A0A151ZHF9"/>
<dbReference type="SUPFAM" id="SSF48019">
    <property type="entry name" value="post-AAA+ oligomerization domain-like"/>
    <property type="match status" value="1"/>
</dbReference>
<dbReference type="OrthoDB" id="761538at2759"/>
<dbReference type="GO" id="GO:0006281">
    <property type="term" value="P:DNA repair"/>
    <property type="evidence" value="ECO:0007669"/>
    <property type="project" value="UniProtKB-ARBA"/>
</dbReference>
<dbReference type="Pfam" id="PF22534">
    <property type="entry name" value="RFC_C"/>
    <property type="match status" value="1"/>
</dbReference>
<organism evidence="5 6">
    <name type="scientific">Tieghemostelium lacteum</name>
    <name type="common">Slime mold</name>
    <name type="synonym">Dictyostelium lacteum</name>
    <dbReference type="NCBI Taxonomy" id="361077"/>
    <lineage>
        <taxon>Eukaryota</taxon>
        <taxon>Amoebozoa</taxon>
        <taxon>Evosea</taxon>
        <taxon>Eumycetozoa</taxon>
        <taxon>Dictyostelia</taxon>
        <taxon>Dictyosteliales</taxon>
        <taxon>Raperosteliaceae</taxon>
        <taxon>Tieghemostelium</taxon>
    </lineage>
</organism>
<dbReference type="SUPFAM" id="SSF52540">
    <property type="entry name" value="P-loop containing nucleoside triphosphate hydrolases"/>
    <property type="match status" value="1"/>
</dbReference>
<protein>
    <submittedName>
        <fullName evidence="5">Replication factor C subunit</fullName>
    </submittedName>
</protein>
<dbReference type="GO" id="GO:0003677">
    <property type="term" value="F:DNA binding"/>
    <property type="evidence" value="ECO:0007669"/>
    <property type="project" value="InterPro"/>
</dbReference>
<dbReference type="STRING" id="361077.A0A151ZHF9"/>
<dbReference type="PANTHER" id="PTHR11669">
    <property type="entry name" value="REPLICATION FACTOR C / DNA POLYMERASE III GAMMA-TAU SUBUNIT"/>
    <property type="match status" value="1"/>
</dbReference>
<proteinExistence type="inferred from homology"/>
<dbReference type="FunFam" id="1.20.272.10:FF:000002">
    <property type="entry name" value="Replication factor C subunit 3"/>
    <property type="match status" value="1"/>
</dbReference>
<dbReference type="Gene3D" id="3.40.50.300">
    <property type="entry name" value="P-loop containing nucleotide triphosphate hydrolases"/>
    <property type="match status" value="1"/>
</dbReference>
<dbReference type="GO" id="GO:0005634">
    <property type="term" value="C:nucleus"/>
    <property type="evidence" value="ECO:0007669"/>
    <property type="project" value="UniProtKB-SubCell"/>
</dbReference>
<dbReference type="Pfam" id="PF13177">
    <property type="entry name" value="DNA_pol3_delta2"/>
    <property type="match status" value="1"/>
</dbReference>
<reference evidence="5 6" key="1">
    <citation type="submission" date="2015-12" db="EMBL/GenBank/DDBJ databases">
        <title>Dictyostelia acquired genes for synthesis and detection of signals that induce cell-type specialization by lateral gene transfer from prokaryotes.</title>
        <authorList>
            <person name="Gloeckner G."/>
            <person name="Schaap P."/>
        </authorList>
    </citation>
    <scope>NUCLEOTIDE SEQUENCE [LARGE SCALE GENOMIC DNA]</scope>
    <source>
        <strain evidence="5 6">TK</strain>
    </source>
</reference>
<evidence type="ECO:0000256" key="3">
    <source>
        <dbReference type="ARBA" id="ARBA00022705"/>
    </source>
</evidence>
<dbReference type="FunFam" id="3.40.50.300:FF:000136">
    <property type="entry name" value="Replication factor C subunit 5"/>
    <property type="match status" value="1"/>
</dbReference>
<evidence type="ECO:0000256" key="2">
    <source>
        <dbReference type="ARBA" id="ARBA00005378"/>
    </source>
</evidence>
<dbReference type="EMBL" id="LODT01000028">
    <property type="protein sequence ID" value="KYQ93418.1"/>
    <property type="molecule type" value="Genomic_DNA"/>
</dbReference>
<dbReference type="OMA" id="LKADIMH"/>
<dbReference type="FunFam" id="1.10.8.60:FF:000030">
    <property type="entry name" value="replication factor C subunit 3"/>
    <property type="match status" value="1"/>
</dbReference>
<dbReference type="Proteomes" id="UP000076078">
    <property type="component" value="Unassembled WGS sequence"/>
</dbReference>
<dbReference type="GO" id="GO:0003689">
    <property type="term" value="F:DNA clamp loader activity"/>
    <property type="evidence" value="ECO:0007669"/>
    <property type="project" value="TreeGrafter"/>
</dbReference>
<name>A0A151ZHF9_TIELA</name>
<keyword evidence="4" id="KW-0539">Nucleus</keyword>
<dbReference type="PANTHER" id="PTHR11669:SF1">
    <property type="entry name" value="REPLICATION FACTOR C SUBUNIT 3"/>
    <property type="match status" value="1"/>
</dbReference>
<sequence>MLWIDKHKPNSLDLMDYHLDLSENLKNMIVGGDFPHLLVYGPTGAGKKTRILAILKEIYGPNALKIKIEHKSFKHPTSSKNIDVTMISSQFHIEINPGEAGTNDRLVIQTIIKEIAQSPPIDTAYFGSFKIVVLNEVDKLSKDAQHALRRTMEKSSSVCRLIMCCESTAKVIDPIKSRCLGIRIPAPTTSEMEKVLTKVAKAEKFDIPPKLMTNLITHANGNLRYALLLLEAHKAKGYPFQTCDLYQLDWEKYISMISGEITTDQTPEKLSSIRAKLYELIGHCIPPELIIKNLALELIKVVDQSVKFEIIYWASFYEHRMQLGSKPIFHLEAFVAKSMSLIKKHSSQMK</sequence>
<evidence type="ECO:0000313" key="6">
    <source>
        <dbReference type="Proteomes" id="UP000076078"/>
    </source>
</evidence>
<dbReference type="FunCoup" id="A0A151ZHF9">
    <property type="interactions" value="674"/>
</dbReference>
<comment type="subcellular location">
    <subcellularLocation>
        <location evidence="1">Nucleus</location>
    </subcellularLocation>
</comment>
<gene>
    <name evidence="5" type="ORF">DLAC_06106</name>
</gene>
<dbReference type="Pfam" id="PF21960">
    <property type="entry name" value="RCF1-5-like_lid"/>
    <property type="match status" value="1"/>
</dbReference>
<accession>A0A151ZHF9</accession>
<dbReference type="GO" id="GO:0006271">
    <property type="term" value="P:DNA strand elongation involved in DNA replication"/>
    <property type="evidence" value="ECO:0007669"/>
    <property type="project" value="UniProtKB-ARBA"/>
</dbReference>
<dbReference type="InterPro" id="IPR050238">
    <property type="entry name" value="DNA_Rep/Repair_Clamp_Loader"/>
</dbReference>
<dbReference type="Gene3D" id="1.20.272.10">
    <property type="match status" value="1"/>
</dbReference>
<dbReference type="InterPro" id="IPR008921">
    <property type="entry name" value="DNA_pol3_clamp-load_cplx_C"/>
</dbReference>
<dbReference type="InterPro" id="IPR027417">
    <property type="entry name" value="P-loop_NTPase"/>
</dbReference>
<evidence type="ECO:0000313" key="5">
    <source>
        <dbReference type="EMBL" id="KYQ93418.1"/>
    </source>
</evidence>
<comment type="similarity">
    <text evidence="2">Belongs to the activator 1 small subunits family.</text>
</comment>
<evidence type="ECO:0000256" key="4">
    <source>
        <dbReference type="ARBA" id="ARBA00023242"/>
    </source>
</evidence>
<evidence type="ECO:0000256" key="1">
    <source>
        <dbReference type="ARBA" id="ARBA00004123"/>
    </source>
</evidence>
<dbReference type="GO" id="GO:0005663">
    <property type="term" value="C:DNA replication factor C complex"/>
    <property type="evidence" value="ECO:0007669"/>
    <property type="project" value="TreeGrafter"/>
</dbReference>
<dbReference type="Gene3D" id="1.10.8.60">
    <property type="match status" value="1"/>
</dbReference>